<dbReference type="EMBL" id="WVHT01000006">
    <property type="protein sequence ID" value="MXV51917.1"/>
    <property type="molecule type" value="Genomic_DNA"/>
</dbReference>
<reference evidence="2 3" key="1">
    <citation type="submission" date="2019-11" db="EMBL/GenBank/DDBJ databases">
        <title>Pedobacter sp. HMF7647 Genome sequencing and assembly.</title>
        <authorList>
            <person name="Kang H."/>
            <person name="Kim H."/>
            <person name="Joh K."/>
        </authorList>
    </citation>
    <scope>NUCLEOTIDE SEQUENCE [LARGE SCALE GENOMIC DNA]</scope>
    <source>
        <strain evidence="2 3">HMF7647</strain>
    </source>
</reference>
<comment type="caution">
    <text evidence="2">The sequence shown here is derived from an EMBL/GenBank/DDBJ whole genome shotgun (WGS) entry which is preliminary data.</text>
</comment>
<evidence type="ECO:0000313" key="3">
    <source>
        <dbReference type="Proteomes" id="UP000466586"/>
    </source>
</evidence>
<name>A0A7K1YBD7_9SPHI</name>
<organism evidence="2 3">
    <name type="scientific">Hufsiella arboris</name>
    <dbReference type="NCBI Taxonomy" id="2695275"/>
    <lineage>
        <taxon>Bacteria</taxon>
        <taxon>Pseudomonadati</taxon>
        <taxon>Bacteroidota</taxon>
        <taxon>Sphingobacteriia</taxon>
        <taxon>Sphingobacteriales</taxon>
        <taxon>Sphingobacteriaceae</taxon>
        <taxon>Hufsiella</taxon>
    </lineage>
</organism>
<evidence type="ECO:0000313" key="2">
    <source>
        <dbReference type="EMBL" id="MXV51917.1"/>
    </source>
</evidence>
<accession>A0A7K1YBD7</accession>
<dbReference type="AlphaFoldDB" id="A0A7K1YBD7"/>
<dbReference type="RefSeq" id="WP_160845103.1">
    <property type="nucleotide sequence ID" value="NZ_WVHT01000006.1"/>
</dbReference>
<keyword evidence="1" id="KW-0472">Membrane</keyword>
<gene>
    <name evidence="2" type="ORF">GS399_13110</name>
</gene>
<dbReference type="Proteomes" id="UP000466586">
    <property type="component" value="Unassembled WGS sequence"/>
</dbReference>
<keyword evidence="1" id="KW-0812">Transmembrane</keyword>
<feature type="transmembrane region" description="Helical" evidence="1">
    <location>
        <begin position="37"/>
        <end position="53"/>
    </location>
</feature>
<keyword evidence="1" id="KW-1133">Transmembrane helix</keyword>
<protein>
    <submittedName>
        <fullName evidence="2">Uncharacterized protein</fullName>
    </submittedName>
</protein>
<sequence length="59" mass="6477">MRGLDGVLAAIGLIIIMLSAIGVHLNNNDPLADSFDAITQLVYLFILLGMYRIHSIYSE</sequence>
<evidence type="ECO:0000256" key="1">
    <source>
        <dbReference type="SAM" id="Phobius"/>
    </source>
</evidence>
<proteinExistence type="predicted"/>
<feature type="transmembrane region" description="Helical" evidence="1">
    <location>
        <begin position="7"/>
        <end position="25"/>
    </location>
</feature>
<keyword evidence="3" id="KW-1185">Reference proteome</keyword>